<dbReference type="AlphaFoldDB" id="A0A645G977"/>
<accession>A0A645G977</accession>
<evidence type="ECO:0000313" key="1">
    <source>
        <dbReference type="EMBL" id="MPN22560.1"/>
    </source>
</evidence>
<dbReference type="NCBIfam" id="TIGR01909">
    <property type="entry name" value="C_GCAxxG_C_C"/>
    <property type="match status" value="1"/>
</dbReference>
<evidence type="ECO:0008006" key="2">
    <source>
        <dbReference type="Google" id="ProtNLM"/>
    </source>
</evidence>
<organism evidence="1">
    <name type="scientific">bioreactor metagenome</name>
    <dbReference type="NCBI Taxonomy" id="1076179"/>
    <lineage>
        <taxon>unclassified sequences</taxon>
        <taxon>metagenomes</taxon>
        <taxon>ecological metagenomes</taxon>
    </lineage>
</organism>
<sequence length="145" mass="15791">MMSKASDRALELYLSLGYSCSESVFIALAESDGLTQEEVDYGNHYAGSFSGGMGVESICGALTGGMLTLGRYFGRSMGEERKTEMKEYSAALFNAFVEKFGNADCNVLKHEPDAKQRCAQYVRFVVETVEDFLDNGLPGAEEDCG</sequence>
<protein>
    <recommendedName>
        <fullName evidence="2">C_GCAxxG_C_C family protein</fullName>
    </recommendedName>
</protein>
<comment type="caution">
    <text evidence="1">The sequence shown here is derived from an EMBL/GenBank/DDBJ whole genome shotgun (WGS) entry which is preliminary data.</text>
</comment>
<proteinExistence type="predicted"/>
<gene>
    <name evidence="1" type="ORF">SDC9_169943</name>
</gene>
<dbReference type="EMBL" id="VSSQ01070822">
    <property type="protein sequence ID" value="MPN22560.1"/>
    <property type="molecule type" value="Genomic_DNA"/>
</dbReference>
<reference evidence="1" key="1">
    <citation type="submission" date="2019-08" db="EMBL/GenBank/DDBJ databases">
        <authorList>
            <person name="Kucharzyk K."/>
            <person name="Murdoch R.W."/>
            <person name="Higgins S."/>
            <person name="Loffler F."/>
        </authorList>
    </citation>
    <scope>NUCLEOTIDE SEQUENCE</scope>
</reference>
<dbReference type="Pfam" id="PF09719">
    <property type="entry name" value="C_GCAxxG_C_C"/>
    <property type="match status" value="1"/>
</dbReference>
<dbReference type="InterPro" id="IPR010181">
    <property type="entry name" value="CGCAxxGCC_motif"/>
</dbReference>
<dbReference type="SUPFAM" id="SSF48695">
    <property type="entry name" value="Multiheme cytochromes"/>
    <property type="match status" value="1"/>
</dbReference>
<dbReference type="InterPro" id="IPR036280">
    <property type="entry name" value="Multihaem_cyt_sf"/>
</dbReference>
<name>A0A645G977_9ZZZZ</name>